<protein>
    <submittedName>
        <fullName evidence="1">Uncharacterized protein</fullName>
    </submittedName>
</protein>
<sequence>MLMKANYAKHIFVIVLDLTTHICIEQGEFHLEIHKRHQMNDTLLHG</sequence>
<proteinExistence type="predicted"/>
<dbReference type="EMBL" id="GBXM01015071">
    <property type="protein sequence ID" value="JAH93506.1"/>
    <property type="molecule type" value="Transcribed_RNA"/>
</dbReference>
<reference evidence="1" key="2">
    <citation type="journal article" date="2015" name="Fish Shellfish Immunol.">
        <title>Early steps in the European eel (Anguilla anguilla)-Vibrio vulnificus interaction in the gills: Role of the RtxA13 toxin.</title>
        <authorList>
            <person name="Callol A."/>
            <person name="Pajuelo D."/>
            <person name="Ebbesson L."/>
            <person name="Teles M."/>
            <person name="MacKenzie S."/>
            <person name="Amaro C."/>
        </authorList>
    </citation>
    <scope>NUCLEOTIDE SEQUENCE</scope>
</reference>
<accession>A0A0E9WTB0</accession>
<organism evidence="1">
    <name type="scientific">Anguilla anguilla</name>
    <name type="common">European freshwater eel</name>
    <name type="synonym">Muraena anguilla</name>
    <dbReference type="NCBI Taxonomy" id="7936"/>
    <lineage>
        <taxon>Eukaryota</taxon>
        <taxon>Metazoa</taxon>
        <taxon>Chordata</taxon>
        <taxon>Craniata</taxon>
        <taxon>Vertebrata</taxon>
        <taxon>Euteleostomi</taxon>
        <taxon>Actinopterygii</taxon>
        <taxon>Neopterygii</taxon>
        <taxon>Teleostei</taxon>
        <taxon>Anguilliformes</taxon>
        <taxon>Anguillidae</taxon>
        <taxon>Anguilla</taxon>
    </lineage>
</organism>
<dbReference type="AlphaFoldDB" id="A0A0E9WTB0"/>
<reference evidence="1" key="1">
    <citation type="submission" date="2014-11" db="EMBL/GenBank/DDBJ databases">
        <authorList>
            <person name="Amaro Gonzalez C."/>
        </authorList>
    </citation>
    <scope>NUCLEOTIDE SEQUENCE</scope>
</reference>
<evidence type="ECO:0000313" key="1">
    <source>
        <dbReference type="EMBL" id="JAH93506.1"/>
    </source>
</evidence>
<name>A0A0E9WTB0_ANGAN</name>